<evidence type="ECO:0000256" key="2">
    <source>
        <dbReference type="ARBA" id="ARBA00022692"/>
    </source>
</evidence>
<feature type="transmembrane region" description="Helical" evidence="7">
    <location>
        <begin position="224"/>
        <end position="244"/>
    </location>
</feature>
<evidence type="ECO:0000256" key="6">
    <source>
        <dbReference type="SAM" id="MobiDB-lite"/>
    </source>
</evidence>
<dbReference type="InterPro" id="IPR052337">
    <property type="entry name" value="SAT4-like"/>
</dbReference>
<dbReference type="PANTHER" id="PTHR33048">
    <property type="entry name" value="PTH11-LIKE INTEGRAL MEMBRANE PROTEIN (AFU_ORTHOLOGUE AFUA_5G11245)"/>
    <property type="match status" value="1"/>
</dbReference>
<dbReference type="EMBL" id="LASV01000151">
    <property type="protein sequence ID" value="KKA22208.1"/>
    <property type="molecule type" value="Genomic_DNA"/>
</dbReference>
<dbReference type="Pfam" id="PF20684">
    <property type="entry name" value="Fung_rhodopsin"/>
    <property type="match status" value="1"/>
</dbReference>
<feature type="transmembrane region" description="Helical" evidence="7">
    <location>
        <begin position="15"/>
        <end position="36"/>
    </location>
</feature>
<accession>A0A0F4YX69</accession>
<proteinExistence type="inferred from homology"/>
<reference evidence="9 10" key="1">
    <citation type="submission" date="2015-04" db="EMBL/GenBank/DDBJ databases">
        <authorList>
            <person name="Heijne W.H."/>
            <person name="Fedorova N.D."/>
            <person name="Nierman W.C."/>
            <person name="Vollebregt A.W."/>
            <person name="Zhao Z."/>
            <person name="Wu L."/>
            <person name="Kumar M."/>
            <person name="Stam H."/>
            <person name="van den Berg M.A."/>
            <person name="Pel H.J."/>
        </authorList>
    </citation>
    <scope>NUCLEOTIDE SEQUENCE [LARGE SCALE GENOMIC DNA]</scope>
    <source>
        <strain evidence="9 10">CBS 393.64</strain>
    </source>
</reference>
<feature type="domain" description="Rhodopsin" evidence="8">
    <location>
        <begin position="32"/>
        <end position="166"/>
    </location>
</feature>
<evidence type="ECO:0000256" key="3">
    <source>
        <dbReference type="ARBA" id="ARBA00022989"/>
    </source>
</evidence>
<dbReference type="GeneID" id="25316121"/>
<evidence type="ECO:0000256" key="5">
    <source>
        <dbReference type="ARBA" id="ARBA00038359"/>
    </source>
</evidence>
<name>A0A0F4YX69_RASE3</name>
<comment type="caution">
    <text evidence="9">The sequence shown here is derived from an EMBL/GenBank/DDBJ whole genome shotgun (WGS) entry which is preliminary data.</text>
</comment>
<feature type="region of interest" description="Disordered" evidence="6">
    <location>
        <begin position="271"/>
        <end position="295"/>
    </location>
</feature>
<dbReference type="STRING" id="1408163.A0A0F4YX69"/>
<evidence type="ECO:0000259" key="8">
    <source>
        <dbReference type="Pfam" id="PF20684"/>
    </source>
</evidence>
<keyword evidence="3 7" id="KW-1133">Transmembrane helix</keyword>
<sequence length="337" mass="36973">MATAPLAIGGYGPTLLAVLWVEFFVAFALLLARIYTTWRITRRVRLDLYLTLLTFAIATASAVFLTLSISYGLGQHIENLTEEGIVATIKWSWVNQVLAIFAIGLGKLAIVAFLQQIHGPEGRGKIIALWALAASNFVINAITVGMVLSQCTPLQKLWDESLPGTCDGRRRNQNCAYFQGTQTQREGWSVLPDGARCHCLRLLHHQDDGASGAFTNAGCHLTEMWVILIVGCIPPIRPLFIALFRKVVSSARSLSGPEKYNRSGTELRYFSHASRHSRQPVQSQRSRGTELGSMANDHESEENILAMEGGAIVKTTNISLTYEGSTTASREPVDQGI</sequence>
<organism evidence="9 10">
    <name type="scientific">Rasamsonia emersonii (strain ATCC 16479 / CBS 393.64 / IMI 116815)</name>
    <dbReference type="NCBI Taxonomy" id="1408163"/>
    <lineage>
        <taxon>Eukaryota</taxon>
        <taxon>Fungi</taxon>
        <taxon>Dikarya</taxon>
        <taxon>Ascomycota</taxon>
        <taxon>Pezizomycotina</taxon>
        <taxon>Eurotiomycetes</taxon>
        <taxon>Eurotiomycetidae</taxon>
        <taxon>Eurotiales</taxon>
        <taxon>Trichocomaceae</taxon>
        <taxon>Rasamsonia</taxon>
    </lineage>
</organism>
<comment type="subcellular location">
    <subcellularLocation>
        <location evidence="1">Membrane</location>
        <topology evidence="1">Multi-pass membrane protein</topology>
    </subcellularLocation>
</comment>
<dbReference type="RefSeq" id="XP_013328820.1">
    <property type="nucleotide sequence ID" value="XM_013473366.1"/>
</dbReference>
<evidence type="ECO:0000313" key="10">
    <source>
        <dbReference type="Proteomes" id="UP000053958"/>
    </source>
</evidence>
<protein>
    <recommendedName>
        <fullName evidence="8">Rhodopsin domain-containing protein</fullName>
    </recommendedName>
</protein>
<evidence type="ECO:0000256" key="1">
    <source>
        <dbReference type="ARBA" id="ARBA00004141"/>
    </source>
</evidence>
<dbReference type="GO" id="GO:0016020">
    <property type="term" value="C:membrane"/>
    <property type="evidence" value="ECO:0007669"/>
    <property type="project" value="UniProtKB-SubCell"/>
</dbReference>
<keyword evidence="10" id="KW-1185">Reference proteome</keyword>
<gene>
    <name evidence="9" type="ORF">T310_3772</name>
</gene>
<keyword evidence="4 7" id="KW-0472">Membrane</keyword>
<dbReference type="PANTHER" id="PTHR33048:SF165">
    <property type="entry name" value="INTEGRAL MEMBRANE PROTEIN"/>
    <property type="match status" value="1"/>
</dbReference>
<keyword evidence="2 7" id="KW-0812">Transmembrane</keyword>
<dbReference type="OrthoDB" id="3934549at2759"/>
<evidence type="ECO:0000256" key="4">
    <source>
        <dbReference type="ARBA" id="ARBA00023136"/>
    </source>
</evidence>
<evidence type="ECO:0000256" key="7">
    <source>
        <dbReference type="SAM" id="Phobius"/>
    </source>
</evidence>
<dbReference type="AlphaFoldDB" id="A0A0F4YX69"/>
<feature type="transmembrane region" description="Helical" evidence="7">
    <location>
        <begin position="48"/>
        <end position="73"/>
    </location>
</feature>
<evidence type="ECO:0000313" key="9">
    <source>
        <dbReference type="EMBL" id="KKA22208.1"/>
    </source>
</evidence>
<dbReference type="InterPro" id="IPR049326">
    <property type="entry name" value="Rhodopsin_dom_fungi"/>
</dbReference>
<comment type="similarity">
    <text evidence="5">Belongs to the SAT4 family.</text>
</comment>
<feature type="transmembrane region" description="Helical" evidence="7">
    <location>
        <begin position="93"/>
        <end position="114"/>
    </location>
</feature>
<dbReference type="Proteomes" id="UP000053958">
    <property type="component" value="Unassembled WGS sequence"/>
</dbReference>
<feature type="transmembrane region" description="Helical" evidence="7">
    <location>
        <begin position="126"/>
        <end position="148"/>
    </location>
</feature>